<keyword evidence="2" id="KW-1185">Reference proteome</keyword>
<sequence length="237" mass="26944">MNTEQSNCGANNCPVSTPEGKDARKGAVKRTPFSKFKKVRSNFKSPLQVCESAKVSPAEEVAELVRRREQLDIEIAQLEAEGYRVDELEDHIDMLHEYNDIKDIGQSLLGRIAAIETRRSYRYSRDERVELKYVRSDDDRRVKVDAHRLANLTADPTGGEERQQQQQLVVVLTTGGDPGACVRLSLCVCGLCEALSLSKPSEEERRGRPGLSISRSRRNHQHTNEFHAWDFLRTYML</sequence>
<dbReference type="Proteomes" id="UP000805704">
    <property type="component" value="Chromosome 15"/>
</dbReference>
<evidence type="ECO:0000313" key="1">
    <source>
        <dbReference type="EMBL" id="KAG8010638.1"/>
    </source>
</evidence>
<evidence type="ECO:0000313" key="2">
    <source>
        <dbReference type="Proteomes" id="UP000805704"/>
    </source>
</evidence>
<dbReference type="EMBL" id="CM024803">
    <property type="protein sequence ID" value="KAG8010638.1"/>
    <property type="molecule type" value="Genomic_DNA"/>
</dbReference>
<protein>
    <submittedName>
        <fullName evidence="1">DNA repair protein SWI5-like protein</fullName>
    </submittedName>
</protein>
<comment type="caution">
    <text evidence="1">The sequence shown here is derived from an EMBL/GenBank/DDBJ whole genome shotgun (WGS) entry which is preliminary data.</text>
</comment>
<reference evidence="1" key="1">
    <citation type="submission" date="2020-04" db="EMBL/GenBank/DDBJ databases">
        <title>A chromosome-scale assembly and high-density genetic map of the yellow drum (Nibea albiflora) genome.</title>
        <authorList>
            <person name="Xu D."/>
            <person name="Zhang W."/>
            <person name="Chen R."/>
            <person name="Tan P."/>
            <person name="Wang L."/>
            <person name="Song H."/>
            <person name="Tian L."/>
            <person name="Zhu Q."/>
            <person name="Wang B."/>
        </authorList>
    </citation>
    <scope>NUCLEOTIDE SEQUENCE</scope>
    <source>
        <strain evidence="1">ZJHYS-2018</strain>
    </source>
</reference>
<accession>A0ACB7F9D6</accession>
<gene>
    <name evidence="1" type="primary">SWI5</name>
    <name evidence="1" type="ORF">GBF38_009777</name>
</gene>
<organism evidence="1 2">
    <name type="scientific">Nibea albiflora</name>
    <name type="common">Yellow drum</name>
    <name type="synonym">Corvina albiflora</name>
    <dbReference type="NCBI Taxonomy" id="240163"/>
    <lineage>
        <taxon>Eukaryota</taxon>
        <taxon>Metazoa</taxon>
        <taxon>Chordata</taxon>
        <taxon>Craniata</taxon>
        <taxon>Vertebrata</taxon>
        <taxon>Euteleostomi</taxon>
        <taxon>Actinopterygii</taxon>
        <taxon>Neopterygii</taxon>
        <taxon>Teleostei</taxon>
        <taxon>Neoteleostei</taxon>
        <taxon>Acanthomorphata</taxon>
        <taxon>Eupercaria</taxon>
        <taxon>Sciaenidae</taxon>
        <taxon>Nibea</taxon>
    </lineage>
</organism>
<name>A0ACB7F9D6_NIBAL</name>
<proteinExistence type="predicted"/>